<comment type="similarity">
    <text evidence="2">Belongs to the Clp1 family. NOL9/GRC3 subfamily.</text>
</comment>
<feature type="region of interest" description="Disordered" evidence="9">
    <location>
        <begin position="126"/>
        <end position="154"/>
    </location>
</feature>
<comment type="caution">
    <text evidence="12">The sequence shown here is derived from an EMBL/GenBank/DDBJ whole genome shotgun (WGS) entry which is preliminary data.</text>
</comment>
<evidence type="ECO:0000256" key="2">
    <source>
        <dbReference type="ARBA" id="ARBA00011003"/>
    </source>
</evidence>
<dbReference type="Pfam" id="PF16575">
    <property type="entry name" value="CLP1_P"/>
    <property type="match status" value="1"/>
</dbReference>
<feature type="domain" description="Clp1 P-loop" evidence="10">
    <location>
        <begin position="230"/>
        <end position="375"/>
    </location>
</feature>
<dbReference type="GO" id="GO:0000448">
    <property type="term" value="P:cleavage in ITS2 between 5.8S rRNA and LSU-rRNA of tricistronic rRNA transcript (SSU-rRNA, 5.8S rRNA, LSU-rRNA)"/>
    <property type="evidence" value="ECO:0007669"/>
    <property type="project" value="TreeGrafter"/>
</dbReference>
<comment type="subcellular location">
    <subcellularLocation>
        <location evidence="1">Nucleus</location>
        <location evidence="1">Nucleolus</location>
    </subcellularLocation>
</comment>
<dbReference type="GO" id="GO:0005524">
    <property type="term" value="F:ATP binding"/>
    <property type="evidence" value="ECO:0007669"/>
    <property type="project" value="UniProtKB-KW"/>
</dbReference>
<evidence type="ECO:0000259" key="11">
    <source>
        <dbReference type="Pfam" id="PF25467"/>
    </source>
</evidence>
<keyword evidence="13" id="KW-1185">Reference proteome</keyword>
<evidence type="ECO:0000256" key="8">
    <source>
        <dbReference type="ARBA" id="ARBA00023242"/>
    </source>
</evidence>
<evidence type="ECO:0000256" key="1">
    <source>
        <dbReference type="ARBA" id="ARBA00004604"/>
    </source>
</evidence>
<reference evidence="12 13" key="1">
    <citation type="journal article" date="2024" name="Nat. Commun.">
        <title>Phylogenomics reveals the evolutionary origins of lichenization in chlorophyte algae.</title>
        <authorList>
            <person name="Puginier C."/>
            <person name="Libourel C."/>
            <person name="Otte J."/>
            <person name="Skaloud P."/>
            <person name="Haon M."/>
            <person name="Grisel S."/>
            <person name="Petersen M."/>
            <person name="Berrin J.G."/>
            <person name="Delaux P.M."/>
            <person name="Dal Grande F."/>
            <person name="Keller J."/>
        </authorList>
    </citation>
    <scope>NUCLEOTIDE SEQUENCE [LARGE SCALE GENOMIC DNA]</scope>
    <source>
        <strain evidence="12 13">SAG 2523</strain>
    </source>
</reference>
<keyword evidence="5" id="KW-0547">Nucleotide-binding</keyword>
<dbReference type="PANTHER" id="PTHR12755">
    <property type="entry name" value="CLEAVAGE/POLYADENYLATION FACTOR IA SUBUNIT CLP1P"/>
    <property type="match status" value="1"/>
</dbReference>
<sequence length="650" mass="69350">MVSKRHAELVPHSLGQFKKSRVQKAPSGAIHASKDGFRSYQLEAGQCLLMTGWAKLHVESGRVWAHGKMVQQGDPPVQISADGRTGGALSLECMAISRQVPLAPQTNAVLRLHNMPGVAAADGQLASDSRCSLPQDDSDASGQHGGGSTYHAMLGGRNGAPAAFPIPHSHRQVRLECFSVLLRQPRGAAQRLASELTWTPLLCRARSHQAAEALAHQLSSGSRLIVLMCGSKNVGKSGFAKLLANNLLNRASQVGFMDTDLGQPEFTPPGMMSLSILDAPILGPAHHHMQLAEHGSFFGRLTSEANPVSYVIALRQLFTDFCREAKTVELDDGSEIPVPLLVNTPGWVKALGLDLLSDCIRALQPSHIVNLCTENPNKNVPQGPFWAESSLGLGTSLSGEPGAIDASEPGWQPRVMELLGIKEASLMEQDPLLPSAAWPSKQLGPDQRRRLQWVAFAQACCGAHPAAAHRDPSAAATAAVALAEQPPFVLHWPHFEVEALHCRLDPEQWAHLINGAVVGLACPSDITSMRTSRQIPISSQLAAPGEAGSTKAAAAEVIPAHAASLRCLGMGIVRGVDMAQQLLYLLTPLSQAHLERVTRLQVGRLDLPPQLLHAGNLMSPYLATWCISTEGTGAGAIKSRNSLPRASQSK</sequence>
<name>A0AAW1SVD8_9CHLO</name>
<keyword evidence="4" id="KW-0808">Transferase</keyword>
<keyword evidence="8" id="KW-0539">Nucleus</keyword>
<dbReference type="GO" id="GO:0005730">
    <property type="term" value="C:nucleolus"/>
    <property type="evidence" value="ECO:0007669"/>
    <property type="project" value="UniProtKB-SubCell"/>
</dbReference>
<evidence type="ECO:0000313" key="12">
    <source>
        <dbReference type="EMBL" id="KAK9860421.1"/>
    </source>
</evidence>
<feature type="domain" description="NOL9 C-terminal" evidence="11">
    <location>
        <begin position="563"/>
        <end position="608"/>
    </location>
</feature>
<accession>A0AAW1SVD8</accession>
<dbReference type="Proteomes" id="UP001485043">
    <property type="component" value="Unassembled WGS sequence"/>
</dbReference>
<dbReference type="InterPro" id="IPR045116">
    <property type="entry name" value="Clp1/Grc3"/>
</dbReference>
<evidence type="ECO:0000256" key="7">
    <source>
        <dbReference type="ARBA" id="ARBA00022840"/>
    </source>
</evidence>
<evidence type="ECO:0000256" key="3">
    <source>
        <dbReference type="ARBA" id="ARBA00022552"/>
    </source>
</evidence>
<protein>
    <submittedName>
        <fullName evidence="12">Uncharacterized protein</fullName>
    </submittedName>
</protein>
<evidence type="ECO:0000259" key="10">
    <source>
        <dbReference type="Pfam" id="PF16575"/>
    </source>
</evidence>
<evidence type="ECO:0000256" key="5">
    <source>
        <dbReference type="ARBA" id="ARBA00022741"/>
    </source>
</evidence>
<keyword evidence="6" id="KW-0418">Kinase</keyword>
<evidence type="ECO:0000256" key="6">
    <source>
        <dbReference type="ARBA" id="ARBA00022777"/>
    </source>
</evidence>
<evidence type="ECO:0000256" key="4">
    <source>
        <dbReference type="ARBA" id="ARBA00022679"/>
    </source>
</evidence>
<evidence type="ECO:0000256" key="9">
    <source>
        <dbReference type="SAM" id="MobiDB-lite"/>
    </source>
</evidence>
<dbReference type="PANTHER" id="PTHR12755:SF3">
    <property type="entry name" value="POLYNUCLEOTIDE 5'-HYDROXYL-KINASE NOL9"/>
    <property type="match status" value="1"/>
</dbReference>
<proteinExistence type="inferred from homology"/>
<dbReference type="InterPro" id="IPR027417">
    <property type="entry name" value="P-loop_NTPase"/>
</dbReference>
<gene>
    <name evidence="12" type="ORF">WJX84_005725</name>
</gene>
<dbReference type="GO" id="GO:0051731">
    <property type="term" value="F:polynucleotide 5'-hydroxyl-kinase activity"/>
    <property type="evidence" value="ECO:0007669"/>
    <property type="project" value="InterPro"/>
</dbReference>
<dbReference type="AlphaFoldDB" id="A0AAW1SVD8"/>
<organism evidence="12 13">
    <name type="scientific">Apatococcus fuscideae</name>
    <dbReference type="NCBI Taxonomy" id="2026836"/>
    <lineage>
        <taxon>Eukaryota</taxon>
        <taxon>Viridiplantae</taxon>
        <taxon>Chlorophyta</taxon>
        <taxon>core chlorophytes</taxon>
        <taxon>Trebouxiophyceae</taxon>
        <taxon>Chlorellales</taxon>
        <taxon>Chlorellaceae</taxon>
        <taxon>Apatococcus</taxon>
    </lineage>
</organism>
<dbReference type="Pfam" id="PF25467">
    <property type="entry name" value="NOL9_C"/>
    <property type="match status" value="1"/>
</dbReference>
<dbReference type="EMBL" id="JALJOV010000840">
    <property type="protein sequence ID" value="KAK9860421.1"/>
    <property type="molecule type" value="Genomic_DNA"/>
</dbReference>
<keyword evidence="7" id="KW-0067">ATP-binding</keyword>
<dbReference type="Gene3D" id="3.40.50.300">
    <property type="entry name" value="P-loop containing nucleotide triphosphate hydrolases"/>
    <property type="match status" value="1"/>
</dbReference>
<dbReference type="InterPro" id="IPR057570">
    <property type="entry name" value="NOL9_C"/>
</dbReference>
<evidence type="ECO:0000313" key="13">
    <source>
        <dbReference type="Proteomes" id="UP001485043"/>
    </source>
</evidence>
<dbReference type="InterPro" id="IPR032319">
    <property type="entry name" value="CLP1_P"/>
</dbReference>
<keyword evidence="3" id="KW-0698">rRNA processing</keyword>